<evidence type="ECO:0000256" key="2">
    <source>
        <dbReference type="ARBA" id="ARBA00023315"/>
    </source>
</evidence>
<dbReference type="PANTHER" id="PTHR43420">
    <property type="entry name" value="ACETYLTRANSFERASE"/>
    <property type="match status" value="1"/>
</dbReference>
<dbReference type="Proteomes" id="UP000051813">
    <property type="component" value="Unassembled WGS sequence"/>
</dbReference>
<dbReference type="InterPro" id="IPR000182">
    <property type="entry name" value="GNAT_dom"/>
</dbReference>
<dbReference type="CDD" id="cd04301">
    <property type="entry name" value="NAT_SF"/>
    <property type="match status" value="1"/>
</dbReference>
<dbReference type="InterPro" id="IPR050680">
    <property type="entry name" value="YpeA/RimI_acetyltransf"/>
</dbReference>
<protein>
    <submittedName>
        <fullName evidence="4">Protease synthase and sporulation negative regulatory PAI 1 domain protein</fullName>
    </submittedName>
</protein>
<dbReference type="RefSeq" id="WP_057757667.1">
    <property type="nucleotide sequence ID" value="NZ_AYYK01000022.1"/>
</dbReference>
<dbReference type="STRING" id="1423738.FC84_GL001177"/>
<evidence type="ECO:0000313" key="4">
    <source>
        <dbReference type="EMBL" id="KRM78354.1"/>
    </source>
</evidence>
<dbReference type="OrthoDB" id="7205533at2"/>
<comment type="caution">
    <text evidence="4">The sequence shown here is derived from an EMBL/GenBank/DDBJ whole genome shotgun (WGS) entry which is preliminary data.</text>
</comment>
<keyword evidence="5" id="KW-1185">Reference proteome</keyword>
<dbReference type="GO" id="GO:0016747">
    <property type="term" value="F:acyltransferase activity, transferring groups other than amino-acyl groups"/>
    <property type="evidence" value="ECO:0007669"/>
    <property type="project" value="InterPro"/>
</dbReference>
<evidence type="ECO:0000313" key="5">
    <source>
        <dbReference type="Proteomes" id="UP000051813"/>
    </source>
</evidence>
<keyword evidence="4" id="KW-0645">Protease</keyword>
<name>A0A0R2BIM4_9LACO</name>
<dbReference type="PANTHER" id="PTHR43420:SF47">
    <property type="entry name" value="N-ACETYLTRANSFERASE DOMAIN-CONTAINING PROTEIN"/>
    <property type="match status" value="1"/>
</dbReference>
<dbReference type="PATRIC" id="fig|1423738.3.peg.1190"/>
<dbReference type="SUPFAM" id="SSF55729">
    <property type="entry name" value="Acyl-CoA N-acyltransferases (Nat)"/>
    <property type="match status" value="1"/>
</dbReference>
<evidence type="ECO:0000259" key="3">
    <source>
        <dbReference type="PROSITE" id="PS51186"/>
    </source>
</evidence>
<proteinExistence type="predicted"/>
<reference evidence="4 5" key="1">
    <citation type="journal article" date="2015" name="Genome Announc.">
        <title>Expanding the biotechnology potential of lactobacilli through comparative genomics of 213 strains and associated genera.</title>
        <authorList>
            <person name="Sun Z."/>
            <person name="Harris H.M."/>
            <person name="McCann A."/>
            <person name="Guo C."/>
            <person name="Argimon S."/>
            <person name="Zhang W."/>
            <person name="Yang X."/>
            <person name="Jeffery I.B."/>
            <person name="Cooney J.C."/>
            <person name="Kagawa T.F."/>
            <person name="Liu W."/>
            <person name="Song Y."/>
            <person name="Salvetti E."/>
            <person name="Wrobel A."/>
            <person name="Rasinkangas P."/>
            <person name="Parkhill J."/>
            <person name="Rea M.C."/>
            <person name="O'Sullivan O."/>
            <person name="Ritari J."/>
            <person name="Douillard F.P."/>
            <person name="Paul Ross R."/>
            <person name="Yang R."/>
            <person name="Briner A.E."/>
            <person name="Felis G.E."/>
            <person name="de Vos W.M."/>
            <person name="Barrangou R."/>
            <person name="Klaenhammer T.R."/>
            <person name="Caufield P.W."/>
            <person name="Cui Y."/>
            <person name="Zhang H."/>
            <person name="O'Toole P.W."/>
        </authorList>
    </citation>
    <scope>NUCLEOTIDE SEQUENCE [LARGE SCALE GENOMIC DNA]</scope>
    <source>
        <strain evidence="4 5">DSM 20335</strain>
    </source>
</reference>
<dbReference type="Pfam" id="PF00583">
    <property type="entry name" value="Acetyltransf_1"/>
    <property type="match status" value="1"/>
</dbReference>
<dbReference type="Gene3D" id="3.40.630.30">
    <property type="match status" value="1"/>
</dbReference>
<gene>
    <name evidence="4" type="ORF">FC84_GL001177</name>
</gene>
<dbReference type="PROSITE" id="PS51186">
    <property type="entry name" value="GNAT"/>
    <property type="match status" value="1"/>
</dbReference>
<keyword evidence="4" id="KW-0378">Hydrolase</keyword>
<dbReference type="GO" id="GO:0006508">
    <property type="term" value="P:proteolysis"/>
    <property type="evidence" value="ECO:0007669"/>
    <property type="project" value="UniProtKB-KW"/>
</dbReference>
<keyword evidence="1" id="KW-0808">Transferase</keyword>
<feature type="domain" description="N-acetyltransferase" evidence="3">
    <location>
        <begin position="3"/>
        <end position="171"/>
    </location>
</feature>
<dbReference type="AlphaFoldDB" id="A0A0R2BIM4"/>
<evidence type="ECO:0000256" key="1">
    <source>
        <dbReference type="ARBA" id="ARBA00022679"/>
    </source>
</evidence>
<sequence>MTTTIRQINQTNLKELQKISRETFADTFGKQNTAADLQEYLDTAYSDAKLTAELQNSASFFYFIEVEQVLAGYLKLNIDHAQTEAMGDQSLEIERIYIKPEFKRQGLGKQLYQKALIVAQQKQKQTIWLGVWEENQPALKFYQRLGFTQFGDHVFQLGDDSQRDLLMRLSI</sequence>
<organism evidence="4 5">
    <name type="scientific">Lapidilactobacillus dextrinicus DSM 20335</name>
    <dbReference type="NCBI Taxonomy" id="1423738"/>
    <lineage>
        <taxon>Bacteria</taxon>
        <taxon>Bacillati</taxon>
        <taxon>Bacillota</taxon>
        <taxon>Bacilli</taxon>
        <taxon>Lactobacillales</taxon>
        <taxon>Lactobacillaceae</taxon>
        <taxon>Lapidilactobacillus</taxon>
    </lineage>
</organism>
<dbReference type="InterPro" id="IPR016181">
    <property type="entry name" value="Acyl_CoA_acyltransferase"/>
</dbReference>
<accession>A0A0R2BIM4</accession>
<dbReference type="GO" id="GO:0008233">
    <property type="term" value="F:peptidase activity"/>
    <property type="evidence" value="ECO:0007669"/>
    <property type="project" value="UniProtKB-KW"/>
</dbReference>
<dbReference type="EMBL" id="AYYK01000022">
    <property type="protein sequence ID" value="KRM78354.1"/>
    <property type="molecule type" value="Genomic_DNA"/>
</dbReference>
<keyword evidence="2" id="KW-0012">Acyltransferase</keyword>